<feature type="region of interest" description="Disordered" evidence="1">
    <location>
        <begin position="100"/>
        <end position="145"/>
    </location>
</feature>
<accession>A0AAN7BSI2</accession>
<comment type="caution">
    <text evidence="2">The sequence shown here is derived from an EMBL/GenBank/DDBJ whole genome shotgun (WGS) entry which is preliminary data.</text>
</comment>
<proteinExistence type="predicted"/>
<dbReference type="AlphaFoldDB" id="A0AAN7BSI2"/>
<name>A0AAN7BSI2_9PEZI</name>
<reference evidence="2" key="1">
    <citation type="journal article" date="2023" name="Mol. Phylogenet. Evol.">
        <title>Genome-scale phylogeny and comparative genomics of the fungal order Sordariales.</title>
        <authorList>
            <person name="Hensen N."/>
            <person name="Bonometti L."/>
            <person name="Westerberg I."/>
            <person name="Brannstrom I.O."/>
            <person name="Guillou S."/>
            <person name="Cros-Aarteil S."/>
            <person name="Calhoun S."/>
            <person name="Haridas S."/>
            <person name="Kuo A."/>
            <person name="Mondo S."/>
            <person name="Pangilinan J."/>
            <person name="Riley R."/>
            <person name="LaButti K."/>
            <person name="Andreopoulos B."/>
            <person name="Lipzen A."/>
            <person name="Chen C."/>
            <person name="Yan M."/>
            <person name="Daum C."/>
            <person name="Ng V."/>
            <person name="Clum A."/>
            <person name="Steindorff A."/>
            <person name="Ohm R.A."/>
            <person name="Martin F."/>
            <person name="Silar P."/>
            <person name="Natvig D.O."/>
            <person name="Lalanne C."/>
            <person name="Gautier V."/>
            <person name="Ament-Velasquez S.L."/>
            <person name="Kruys A."/>
            <person name="Hutchinson M.I."/>
            <person name="Powell A.J."/>
            <person name="Barry K."/>
            <person name="Miller A.N."/>
            <person name="Grigoriev I.V."/>
            <person name="Debuchy R."/>
            <person name="Gladieux P."/>
            <person name="Hiltunen Thoren M."/>
            <person name="Johannesson H."/>
        </authorList>
    </citation>
    <scope>NUCLEOTIDE SEQUENCE</scope>
    <source>
        <strain evidence="2">CBS 990.96</strain>
    </source>
</reference>
<evidence type="ECO:0000313" key="3">
    <source>
        <dbReference type="Proteomes" id="UP001301958"/>
    </source>
</evidence>
<feature type="region of interest" description="Disordered" evidence="1">
    <location>
        <begin position="61"/>
        <end position="87"/>
    </location>
</feature>
<feature type="compositionally biased region" description="Low complexity" evidence="1">
    <location>
        <begin position="104"/>
        <end position="123"/>
    </location>
</feature>
<feature type="region of interest" description="Disordered" evidence="1">
    <location>
        <begin position="159"/>
        <end position="238"/>
    </location>
</feature>
<sequence length="442" mass="48437">MNTDESSDDIVPSAEIVHHTTAVHRDRTSFSENSRKRRRSLVMTWPYERFPKISNLLATNFKEPSGKLPSTHSSSGSSSDGMIPEFGDAGVSHLTTVTTANILSSRTRSTSRASTVPRSTRASPTRQQPKPKPKPKSKNNQLNDKIEDTIVVEFGQDLTESHTSDADSPLSDVEAPEVSSDDELEDIPAGPVSDLRRSKPSPLPTDAEQRVIATVIGSEEGSDDGSQHLPEGASPDREVYRLSIPTVVLPRTQARVNGRFAKKLPQRNMLQDTPNRVTVNFMDPAPSIPDARVKDEDVDNTLFSVASTSFPPRPALPLPVTQLFTPVNGNETTNLPGLPSNGLPKNGLRFTDNNHVLRNDIPFSPVTSTENSRHIPQDAPASEPSRIIPGIIPPPQNLTAPNRPLHRIFNLTPHLANLNAYLNRAGSYQPFIRTPRNPNSEE</sequence>
<feature type="region of interest" description="Disordered" evidence="1">
    <location>
        <begin position="365"/>
        <end position="386"/>
    </location>
</feature>
<keyword evidence="3" id="KW-1185">Reference proteome</keyword>
<dbReference type="EMBL" id="MU865316">
    <property type="protein sequence ID" value="KAK4228719.1"/>
    <property type="molecule type" value="Genomic_DNA"/>
</dbReference>
<evidence type="ECO:0000313" key="2">
    <source>
        <dbReference type="EMBL" id="KAK4228719.1"/>
    </source>
</evidence>
<dbReference type="Proteomes" id="UP001301958">
    <property type="component" value="Unassembled WGS sequence"/>
</dbReference>
<gene>
    <name evidence="2" type="ORF">QBC38DRAFT_454094</name>
</gene>
<organism evidence="2 3">
    <name type="scientific">Podospora fimiseda</name>
    <dbReference type="NCBI Taxonomy" id="252190"/>
    <lineage>
        <taxon>Eukaryota</taxon>
        <taxon>Fungi</taxon>
        <taxon>Dikarya</taxon>
        <taxon>Ascomycota</taxon>
        <taxon>Pezizomycotina</taxon>
        <taxon>Sordariomycetes</taxon>
        <taxon>Sordariomycetidae</taxon>
        <taxon>Sordariales</taxon>
        <taxon>Podosporaceae</taxon>
        <taxon>Podospora</taxon>
    </lineage>
</organism>
<protein>
    <submittedName>
        <fullName evidence="2">Uncharacterized protein</fullName>
    </submittedName>
</protein>
<feature type="region of interest" description="Disordered" evidence="1">
    <location>
        <begin position="1"/>
        <end position="41"/>
    </location>
</feature>
<evidence type="ECO:0000256" key="1">
    <source>
        <dbReference type="SAM" id="MobiDB-lite"/>
    </source>
</evidence>
<feature type="compositionally biased region" description="Low complexity" evidence="1">
    <location>
        <begin position="66"/>
        <end position="81"/>
    </location>
</feature>
<reference evidence="2" key="2">
    <citation type="submission" date="2023-05" db="EMBL/GenBank/DDBJ databases">
        <authorList>
            <consortium name="Lawrence Berkeley National Laboratory"/>
            <person name="Steindorff A."/>
            <person name="Hensen N."/>
            <person name="Bonometti L."/>
            <person name="Westerberg I."/>
            <person name="Brannstrom I.O."/>
            <person name="Guillou S."/>
            <person name="Cros-Aarteil S."/>
            <person name="Calhoun S."/>
            <person name="Haridas S."/>
            <person name="Kuo A."/>
            <person name="Mondo S."/>
            <person name="Pangilinan J."/>
            <person name="Riley R."/>
            <person name="Labutti K."/>
            <person name="Andreopoulos B."/>
            <person name="Lipzen A."/>
            <person name="Chen C."/>
            <person name="Yanf M."/>
            <person name="Daum C."/>
            <person name="Ng V."/>
            <person name="Clum A."/>
            <person name="Ohm R."/>
            <person name="Martin F."/>
            <person name="Silar P."/>
            <person name="Natvig D."/>
            <person name="Lalanne C."/>
            <person name="Gautier V."/>
            <person name="Ament-Velasquez S.L."/>
            <person name="Kruys A."/>
            <person name="Hutchinson M.I."/>
            <person name="Powell A.J."/>
            <person name="Barry K."/>
            <person name="Miller A.N."/>
            <person name="Grigoriev I.V."/>
            <person name="Debuchy R."/>
            <person name="Gladieux P."/>
            <person name="Thoren M.H."/>
            <person name="Johannesson H."/>
        </authorList>
    </citation>
    <scope>NUCLEOTIDE SEQUENCE</scope>
    <source>
        <strain evidence="2">CBS 990.96</strain>
    </source>
</reference>